<protein>
    <submittedName>
        <fullName evidence="3">NAD-dependent epimerase/dehydratase family protein</fullName>
    </submittedName>
</protein>
<organism evidence="3 4">
    <name type="scientific">Mesobacillus boroniphilus</name>
    <dbReference type="NCBI Taxonomy" id="308892"/>
    <lineage>
        <taxon>Bacteria</taxon>
        <taxon>Bacillati</taxon>
        <taxon>Bacillota</taxon>
        <taxon>Bacilli</taxon>
        <taxon>Bacillales</taxon>
        <taxon>Bacillaceae</taxon>
        <taxon>Mesobacillus</taxon>
    </lineage>
</organism>
<feature type="domain" description="NAD-dependent epimerase/dehydratase" evidence="2">
    <location>
        <begin position="3"/>
        <end position="233"/>
    </location>
</feature>
<dbReference type="InterPro" id="IPR001509">
    <property type="entry name" value="Epimerase_deHydtase"/>
</dbReference>
<accession>A0A944GZ98</accession>
<dbReference type="EMBL" id="QTKX01000003">
    <property type="protein sequence ID" value="MBS8266605.1"/>
    <property type="molecule type" value="Genomic_DNA"/>
</dbReference>
<sequence>MKVLVTGGAGFIGSNIVDELIKENFETIAVDNLAAGNMRNLPKDSVFYKADICENLDQVFMAEKPDIVIHQAAQVSVTKSMSDPVYDGHINVIGTVNLLNTCVKHGVKKFIFSSSAAVYGSPQYLPIDESHPSAPISPYGISKQCAEQYIQLFSSMYHLPYTILRYSNVFGPRQDVNGEAGVIAIFIEKLVKGDIINIYGDGLQTRDFVFVKDVARANIAALTSGENSIINIGSQSQVPIVEVFRRISQILNVEVSPNYSDERPGDIKHSILSKEYAEKALKWLPKYSFSAGLKETIKYYQGLL</sequence>
<comment type="caution">
    <text evidence="3">The sequence shown here is derived from an EMBL/GenBank/DDBJ whole genome shotgun (WGS) entry which is preliminary data.</text>
</comment>
<dbReference type="Proteomes" id="UP000761411">
    <property type="component" value="Unassembled WGS sequence"/>
</dbReference>
<dbReference type="Pfam" id="PF01370">
    <property type="entry name" value="Epimerase"/>
    <property type="match status" value="1"/>
</dbReference>
<evidence type="ECO:0000259" key="2">
    <source>
        <dbReference type="Pfam" id="PF01370"/>
    </source>
</evidence>
<evidence type="ECO:0000313" key="4">
    <source>
        <dbReference type="Proteomes" id="UP000761411"/>
    </source>
</evidence>
<dbReference type="SUPFAM" id="SSF51735">
    <property type="entry name" value="NAD(P)-binding Rossmann-fold domains"/>
    <property type="match status" value="1"/>
</dbReference>
<reference evidence="3 4" key="1">
    <citation type="journal article" date="2021" name="Microorganisms">
        <title>Bacterial Dimethylsulfoniopropionate Biosynthesis in the East China Sea.</title>
        <authorList>
            <person name="Liu J."/>
            <person name="Zhang Y."/>
            <person name="Liu J."/>
            <person name="Zhong H."/>
            <person name="Williams B.T."/>
            <person name="Zheng Y."/>
            <person name="Curson A.R.J."/>
            <person name="Sun C."/>
            <person name="Sun H."/>
            <person name="Song D."/>
            <person name="Wagner Mackenzie B."/>
            <person name="Bermejo Martinez A."/>
            <person name="Todd J.D."/>
            <person name="Zhang X.H."/>
        </authorList>
    </citation>
    <scope>NUCLEOTIDE SEQUENCE [LARGE SCALE GENOMIC DNA]</scope>
    <source>
        <strain evidence="3 4">ESS08</strain>
    </source>
</reference>
<keyword evidence="4" id="KW-1185">Reference proteome</keyword>
<dbReference type="AlphaFoldDB" id="A0A944GZ98"/>
<dbReference type="Gene3D" id="3.40.50.720">
    <property type="entry name" value="NAD(P)-binding Rossmann-like Domain"/>
    <property type="match status" value="1"/>
</dbReference>
<dbReference type="PANTHER" id="PTHR43000">
    <property type="entry name" value="DTDP-D-GLUCOSE 4,6-DEHYDRATASE-RELATED"/>
    <property type="match status" value="1"/>
</dbReference>
<dbReference type="Gene3D" id="3.90.25.10">
    <property type="entry name" value="UDP-galactose 4-epimerase, domain 1"/>
    <property type="match status" value="1"/>
</dbReference>
<name>A0A944GZ98_9BACI</name>
<comment type="similarity">
    <text evidence="1">Belongs to the NAD(P)-dependent epimerase/dehydratase family.</text>
</comment>
<evidence type="ECO:0000256" key="1">
    <source>
        <dbReference type="ARBA" id="ARBA00007637"/>
    </source>
</evidence>
<evidence type="ECO:0000313" key="3">
    <source>
        <dbReference type="EMBL" id="MBS8266605.1"/>
    </source>
</evidence>
<dbReference type="InterPro" id="IPR036291">
    <property type="entry name" value="NAD(P)-bd_dom_sf"/>
</dbReference>
<gene>
    <name evidence="3" type="ORF">DYI25_19460</name>
</gene>
<proteinExistence type="inferred from homology"/>
<dbReference type="RefSeq" id="WP_213372036.1">
    <property type="nucleotide sequence ID" value="NZ_QTKX01000003.1"/>
</dbReference>